<keyword evidence="1" id="KW-0175">Coiled coil</keyword>
<keyword evidence="2" id="KW-0812">Transmembrane</keyword>
<keyword evidence="4" id="KW-1185">Reference proteome</keyword>
<keyword evidence="2" id="KW-0472">Membrane</keyword>
<dbReference type="EMBL" id="JBHTCP010000044">
    <property type="protein sequence ID" value="MFC7372602.1"/>
    <property type="molecule type" value="Genomic_DNA"/>
</dbReference>
<name>A0ABW2NPN9_9BACL</name>
<dbReference type="InterPro" id="IPR024405">
    <property type="entry name" value="Phage_BhlA/UviB"/>
</dbReference>
<evidence type="ECO:0000256" key="2">
    <source>
        <dbReference type="SAM" id="Phobius"/>
    </source>
</evidence>
<sequence>MNVDVLSYFTTEGPWAILFVFGLIYTIKWTREREDEMKENMEKLLETYEQLSKDLSSIHSELIKHQQNVLLNRSLIEMMQEEYAKNRKIESETLHKLTEISRNIEKIKNDT</sequence>
<evidence type="ECO:0000313" key="3">
    <source>
        <dbReference type="EMBL" id="MFC7372602.1"/>
    </source>
</evidence>
<evidence type="ECO:0000313" key="4">
    <source>
        <dbReference type="Proteomes" id="UP001596549"/>
    </source>
</evidence>
<organism evidence="3 4">
    <name type="scientific">Fictibacillus iocasae</name>
    <dbReference type="NCBI Taxonomy" id="2715437"/>
    <lineage>
        <taxon>Bacteria</taxon>
        <taxon>Bacillati</taxon>
        <taxon>Bacillota</taxon>
        <taxon>Bacilli</taxon>
        <taxon>Bacillales</taxon>
        <taxon>Fictibacillaceae</taxon>
        <taxon>Fictibacillus</taxon>
    </lineage>
</organism>
<reference evidence="4" key="1">
    <citation type="journal article" date="2019" name="Int. J. Syst. Evol. Microbiol.">
        <title>The Global Catalogue of Microorganisms (GCM) 10K type strain sequencing project: providing services to taxonomists for standard genome sequencing and annotation.</title>
        <authorList>
            <consortium name="The Broad Institute Genomics Platform"/>
            <consortium name="The Broad Institute Genome Sequencing Center for Infectious Disease"/>
            <person name="Wu L."/>
            <person name="Ma J."/>
        </authorList>
    </citation>
    <scope>NUCLEOTIDE SEQUENCE [LARGE SCALE GENOMIC DNA]</scope>
    <source>
        <strain evidence="4">NBRC 106396</strain>
    </source>
</reference>
<feature type="coiled-coil region" evidence="1">
    <location>
        <begin position="27"/>
        <end position="61"/>
    </location>
</feature>
<comment type="caution">
    <text evidence="3">The sequence shown here is derived from an EMBL/GenBank/DDBJ whole genome shotgun (WGS) entry which is preliminary data.</text>
</comment>
<dbReference type="Pfam" id="PF10960">
    <property type="entry name" value="Holin_BhlA"/>
    <property type="match status" value="1"/>
</dbReference>
<evidence type="ECO:0000256" key="1">
    <source>
        <dbReference type="SAM" id="Coils"/>
    </source>
</evidence>
<proteinExistence type="predicted"/>
<protein>
    <submittedName>
        <fullName evidence="3">BhlA/UviB family holin-like peptide</fullName>
    </submittedName>
</protein>
<accession>A0ABW2NPN9</accession>
<dbReference type="Proteomes" id="UP001596549">
    <property type="component" value="Unassembled WGS sequence"/>
</dbReference>
<feature type="transmembrane region" description="Helical" evidence="2">
    <location>
        <begin position="6"/>
        <end position="27"/>
    </location>
</feature>
<keyword evidence="2" id="KW-1133">Transmembrane helix</keyword>
<dbReference type="RefSeq" id="WP_379750182.1">
    <property type="nucleotide sequence ID" value="NZ_JBHTCP010000044.1"/>
</dbReference>
<gene>
    <name evidence="3" type="ORF">ACFQPF_13070</name>
</gene>